<protein>
    <submittedName>
        <fullName evidence="5">NAD-dependent epimerase/dehydratase family protein</fullName>
    </submittedName>
</protein>
<dbReference type="PANTHER" id="PTHR43103:SF5">
    <property type="entry name" value="4-EPIMERASE, PUTATIVE (AFU_ORTHOLOGUE AFUA_7G00360)-RELATED"/>
    <property type="match status" value="1"/>
</dbReference>
<gene>
    <name evidence="5" type="ORF">F7O44_05530</name>
</gene>
<dbReference type="CDD" id="cd08946">
    <property type="entry name" value="SDR_e"/>
    <property type="match status" value="1"/>
</dbReference>
<evidence type="ECO:0000313" key="6">
    <source>
        <dbReference type="Proteomes" id="UP000460435"/>
    </source>
</evidence>
<proteinExistence type="inferred from homology"/>
<reference evidence="5 6" key="1">
    <citation type="submission" date="2019-11" db="EMBL/GenBank/DDBJ databases">
        <authorList>
            <person name="Li X.-J."/>
            <person name="Feng X.-M."/>
        </authorList>
    </citation>
    <scope>NUCLEOTIDE SEQUENCE [LARGE SCALE GENOMIC DNA]</scope>
    <source>
        <strain evidence="5 6">XMNu-373</strain>
    </source>
</reference>
<dbReference type="GO" id="GO:0016491">
    <property type="term" value="F:oxidoreductase activity"/>
    <property type="evidence" value="ECO:0007669"/>
    <property type="project" value="UniProtKB-KW"/>
</dbReference>
<dbReference type="InterPro" id="IPR001509">
    <property type="entry name" value="Epimerase_deHydtase"/>
</dbReference>
<dbReference type="AlphaFoldDB" id="A0A7K3LZR8"/>
<comment type="caution">
    <text evidence="5">The sequence shown here is derived from an EMBL/GenBank/DDBJ whole genome shotgun (WGS) entry which is preliminary data.</text>
</comment>
<dbReference type="Pfam" id="PF01370">
    <property type="entry name" value="Epimerase"/>
    <property type="match status" value="1"/>
</dbReference>
<keyword evidence="2" id="KW-0560">Oxidoreductase</keyword>
<dbReference type="PANTHER" id="PTHR43103">
    <property type="entry name" value="NUCLEOSIDE-DIPHOSPHATE-SUGAR EPIMERASE"/>
    <property type="match status" value="1"/>
</dbReference>
<sequence length="269" mass="28783">MTNTILITGAAGSAATGIRPLLRQRGHRLVLHDLAPVPDPDPSSERVVTADLLDEDVLGEAVRGADVVVHLGGFSRERPWSDILAINIDGTRAVLDAAVRAGVRRVLLASSTHGFGFWPIKELSTRSGPRPDTYYGVGKIASEALGSLYADRHGLCVVSARIGTVQAEPSGPRQLASWLSFPDFISLIEAAAQLEEPGHRVVWAMSANTRRWLPVTVDPVLGWEPRDDAERYADRFEADAYGFAGGAGDDNGLVGGAFADDDHPMGGIW</sequence>
<evidence type="ECO:0000313" key="5">
    <source>
        <dbReference type="EMBL" id="NDL56531.1"/>
    </source>
</evidence>
<dbReference type="Proteomes" id="UP000460435">
    <property type="component" value="Unassembled WGS sequence"/>
</dbReference>
<dbReference type="EMBL" id="WLZY01000001">
    <property type="protein sequence ID" value="NDL56531.1"/>
    <property type="molecule type" value="Genomic_DNA"/>
</dbReference>
<dbReference type="Gene3D" id="3.40.50.720">
    <property type="entry name" value="NAD(P)-binding Rossmann-like Domain"/>
    <property type="match status" value="1"/>
</dbReference>
<dbReference type="RefSeq" id="WP_162449098.1">
    <property type="nucleotide sequence ID" value="NZ_WLZY01000001.1"/>
</dbReference>
<comment type="similarity">
    <text evidence="1">Belongs to the NAD(P)-dependent epimerase/dehydratase family.</text>
</comment>
<dbReference type="InterPro" id="IPR036291">
    <property type="entry name" value="NAD(P)-bd_dom_sf"/>
</dbReference>
<evidence type="ECO:0000256" key="2">
    <source>
        <dbReference type="ARBA" id="ARBA00023002"/>
    </source>
</evidence>
<name>A0A7K3LZR8_9ACTN</name>
<keyword evidence="6" id="KW-1185">Reference proteome</keyword>
<feature type="domain" description="NAD-dependent epimerase/dehydratase" evidence="4">
    <location>
        <begin position="5"/>
        <end position="169"/>
    </location>
</feature>
<accession>A0A7K3LZR8</accession>
<dbReference type="SUPFAM" id="SSF51735">
    <property type="entry name" value="NAD(P)-binding Rossmann-fold domains"/>
    <property type="match status" value="1"/>
</dbReference>
<evidence type="ECO:0000256" key="1">
    <source>
        <dbReference type="ARBA" id="ARBA00007637"/>
    </source>
</evidence>
<keyword evidence="3" id="KW-0520">NAD</keyword>
<evidence type="ECO:0000259" key="4">
    <source>
        <dbReference type="Pfam" id="PF01370"/>
    </source>
</evidence>
<organism evidence="5 6">
    <name type="scientific">Phytoactinopolyspora mesophila</name>
    <dbReference type="NCBI Taxonomy" id="2650750"/>
    <lineage>
        <taxon>Bacteria</taxon>
        <taxon>Bacillati</taxon>
        <taxon>Actinomycetota</taxon>
        <taxon>Actinomycetes</taxon>
        <taxon>Jiangellales</taxon>
        <taxon>Jiangellaceae</taxon>
        <taxon>Phytoactinopolyspora</taxon>
    </lineage>
</organism>
<evidence type="ECO:0000256" key="3">
    <source>
        <dbReference type="ARBA" id="ARBA00023027"/>
    </source>
</evidence>